<proteinExistence type="predicted"/>
<reference evidence="1" key="1">
    <citation type="journal article" date="2001" name="Int. J. Syst. Evol. Microbiol.">
        <title>Methanofollis aquaemaris sp. nov., a methanogen isolated from an aquaculture fish pond.</title>
        <authorList>
            <person name="Lai M.C."/>
            <person name="Chen S.C."/>
        </authorList>
    </citation>
    <scope>NUCLEOTIDE SEQUENCE</scope>
    <source>
        <strain evidence="1">N2F9704</strain>
    </source>
</reference>
<gene>
    <name evidence="1" type="ORF">RJ40_09805</name>
</gene>
<protein>
    <submittedName>
        <fullName evidence="1">Uncharacterized protein</fullName>
    </submittedName>
</protein>
<organism evidence="1 2">
    <name type="scientific">Methanofollis aquaemaris</name>
    <dbReference type="NCBI Taxonomy" id="126734"/>
    <lineage>
        <taxon>Archaea</taxon>
        <taxon>Methanobacteriati</taxon>
        <taxon>Methanobacteriota</taxon>
        <taxon>Stenosarchaea group</taxon>
        <taxon>Methanomicrobia</taxon>
        <taxon>Methanomicrobiales</taxon>
        <taxon>Methanomicrobiaceae</taxon>
        <taxon>Methanofollis</taxon>
    </lineage>
</organism>
<evidence type="ECO:0000313" key="2">
    <source>
        <dbReference type="Proteomes" id="UP001042704"/>
    </source>
</evidence>
<sequence>MYKKMLLLAMALCLICSVPAASAVLLEVTEKGTVTALDAENGTMTILPDARYACNYSMTPPCGWAAMNESIEVNGTVPDPAVFSIFEVGDVVEVTSVGGEGGRWIAVGKLVASEGVWYATDIVGDPATLPAPLVGNYSLTYEAVPDCANCTGSVCPAVEMNITVLSEGKTVFEDVIKPGEDLMYNGRNDNSSVLVTFIRGEASSLNCPDQPMVAGPQPISVFLVHVNPPIGFEPEGTAVPTTVATTAPTSSGALLVPLVAGILGCVAALRRR</sequence>
<dbReference type="AlphaFoldDB" id="A0A8A3S6K3"/>
<dbReference type="KEGG" id="maqe:RJ40_09805"/>
<evidence type="ECO:0000313" key="1">
    <source>
        <dbReference type="EMBL" id="QSZ67775.1"/>
    </source>
</evidence>
<name>A0A8A3S6K3_9EURY</name>
<dbReference type="GeneID" id="76424666"/>
<reference evidence="1" key="2">
    <citation type="submission" date="2019-02" db="EMBL/GenBank/DDBJ databases">
        <authorList>
            <person name="Chen S.-C."/>
            <person name="Chien H.-H."/>
            <person name="Lai M.-C."/>
        </authorList>
    </citation>
    <scope>NUCLEOTIDE SEQUENCE</scope>
    <source>
        <strain evidence="1">N2F9704</strain>
    </source>
</reference>
<dbReference type="RefSeq" id="WP_265580689.1">
    <property type="nucleotide sequence ID" value="NZ_CP036172.1"/>
</dbReference>
<keyword evidence="2" id="KW-1185">Reference proteome</keyword>
<dbReference type="Proteomes" id="UP001042704">
    <property type="component" value="Chromosome"/>
</dbReference>
<accession>A0A8A3S6K3</accession>
<dbReference type="EMBL" id="CP036172">
    <property type="protein sequence ID" value="QSZ67775.1"/>
    <property type="molecule type" value="Genomic_DNA"/>
</dbReference>